<dbReference type="AlphaFoldDB" id="A0A6I6IWW3"/>
<protein>
    <submittedName>
        <fullName evidence="3">PspA/IM30 family protein</fullName>
    </submittedName>
</protein>
<evidence type="ECO:0000256" key="2">
    <source>
        <dbReference type="SAM" id="Coils"/>
    </source>
</evidence>
<keyword evidence="4" id="KW-1185">Reference proteome</keyword>
<dbReference type="OrthoDB" id="7999550at2"/>
<organism evidence="3 4">
    <name type="scientific">Roseovarius faecimaris</name>
    <dbReference type="NCBI Taxonomy" id="2494550"/>
    <lineage>
        <taxon>Bacteria</taxon>
        <taxon>Pseudomonadati</taxon>
        <taxon>Pseudomonadota</taxon>
        <taxon>Alphaproteobacteria</taxon>
        <taxon>Rhodobacterales</taxon>
        <taxon>Roseobacteraceae</taxon>
        <taxon>Roseovarius</taxon>
    </lineage>
</organism>
<evidence type="ECO:0000313" key="3">
    <source>
        <dbReference type="EMBL" id="QGX99907.1"/>
    </source>
</evidence>
<name>A0A6I6IWW3_9RHOB</name>
<gene>
    <name evidence="3" type="ORF">EI983_17185</name>
</gene>
<evidence type="ECO:0000313" key="4">
    <source>
        <dbReference type="Proteomes" id="UP000428330"/>
    </source>
</evidence>
<comment type="similarity">
    <text evidence="1">Belongs to the PspA/Vipp/IM30 family.</text>
</comment>
<feature type="coiled-coil region" evidence="2">
    <location>
        <begin position="26"/>
        <end position="53"/>
    </location>
</feature>
<accession>A0A6I6IWW3</accession>
<sequence>MFEILRTLTIGANARAEDRLKDAFAIELIDQKIRDSEAQLKAAKGTLASLVQRQRSEARLLEALTTRIRTMTNRASEAIAAGRDDMALQAAEAIATMENEARLRHGTVDRLEEKVTRLRSSVEAAHRRLIDLKQGAVTARAIKREQLMQGRLRTTIANTAAADEAEELIARVVGRDDPFEQSQILAGIEADLNHSSLDDRMAAEGFGPASKVTASQVLARLKKT</sequence>
<dbReference type="InterPro" id="IPR007157">
    <property type="entry name" value="PspA_VIPP1"/>
</dbReference>
<dbReference type="Proteomes" id="UP000428330">
    <property type="component" value="Chromosome"/>
</dbReference>
<dbReference type="RefSeq" id="WP_157708586.1">
    <property type="nucleotide sequence ID" value="NZ_CP034348.1"/>
</dbReference>
<dbReference type="KEGG" id="rom:EI983_17185"/>
<dbReference type="Pfam" id="PF04012">
    <property type="entry name" value="PspA_IM30"/>
    <property type="match status" value="1"/>
</dbReference>
<reference evidence="4" key="1">
    <citation type="submission" date="2018-12" db="EMBL/GenBank/DDBJ databases">
        <title>Complete genome sequence of Roseovarius sp. MME-070.</title>
        <authorList>
            <person name="Nam Y.-D."/>
            <person name="Kang J."/>
            <person name="Chung W.-H."/>
            <person name="Park Y.S."/>
        </authorList>
    </citation>
    <scope>NUCLEOTIDE SEQUENCE [LARGE SCALE GENOMIC DNA]</scope>
    <source>
        <strain evidence="4">MME-070</strain>
    </source>
</reference>
<keyword evidence="2" id="KW-0175">Coiled coil</keyword>
<dbReference type="EMBL" id="CP034348">
    <property type="protein sequence ID" value="QGX99907.1"/>
    <property type="molecule type" value="Genomic_DNA"/>
</dbReference>
<evidence type="ECO:0000256" key="1">
    <source>
        <dbReference type="ARBA" id="ARBA00043985"/>
    </source>
</evidence>
<proteinExistence type="inferred from homology"/>